<reference evidence="10 11" key="1">
    <citation type="submission" date="2020-08" db="EMBL/GenBank/DDBJ databases">
        <title>Genomic Encyclopedia of Type Strains, Phase IV (KMG-V): Genome sequencing to study the core and pangenomes of soil and plant-associated prokaryotes.</title>
        <authorList>
            <person name="Whitman W."/>
        </authorList>
    </citation>
    <scope>NUCLEOTIDE SEQUENCE [LARGE SCALE GENOMIC DNA]</scope>
    <source>
        <strain evidence="10 11">M8UP14</strain>
    </source>
</reference>
<comment type="similarity">
    <text evidence="9">Belongs to the H(+)-translocating pyrophosphatase (TC 3.A.10) family. K(+)-insensitive subfamily.</text>
</comment>
<evidence type="ECO:0000256" key="4">
    <source>
        <dbReference type="ARBA" id="ARBA00022842"/>
    </source>
</evidence>
<sequence>MQVVPLLALALQGSNNLSTPQTGDDGRFYLWVALGVAVVALGLALMLARAVIASDSGTAEMQAISNAIREGAEAFLKRQYQTIGAIALVLAVVVFVGYHLSPRTAPYAGKTVVSFLVGAVCSGLAGFTGMYCSIRANIRAASAARSSLDRALKLALRGGAVTGLVVVALSLLGVASLFLLFGGLDHPEQVPFQLVGFGFGASLVALFAQLGGGIYTKAADVGADLVGKVEAGIPEDDPRNPAVIADLVGDNVGDCAGRGADIFESTAAENVGAMILGAALFPVFGLKGILFPLIVLAINLIASIVGVFVVSTNETENPMNALNRGFYVTSALALIGLAGAVYSMLNGPGVHPEWLLACGVVGLVTAFLFVWITQYYTEARYRPVLSIVEASLTGPATNIISGLAVGMETPAMPVVVISAALLLSYFFGVKGLEDVTIVSNYAKGIYGTAIATMGMLSCAAYILAMDTFGPITDNAGGIIEMSNQPESVRERTDKLDSAGNTTKALTKGYAIGSASLAAFLLFSAYLEEIKTLVEQKLAVAHAAGLATSMPAGWSFTNINLAQIPVFVGALLGAMLTYLFSSLAIKAVGRTAQMVVKDVRDQFRENPGIMAGTSKPDYARCVNIVTSAALKEMVIPGLLAVGLPVAVGLIFKHFSSVYQANASFDSAGVALVPTIAGQVVNLAGAESVAGLLMVGTIAGVLLAMLMNNGGGAWDNAKKFIETGKYGGKKSDAHKAAVVGDTVGDPFKDTAGPSLHVLIKLLATITLVLAPLFV</sequence>
<comment type="function">
    <text evidence="9">Proton pump that utilizes the energy of pyrophosphate hydrolysis as the driving force for proton movement across the membrane. Generates a proton motive force.</text>
</comment>
<feature type="transmembrane region" description="Helical" evidence="9">
    <location>
        <begin position="190"/>
        <end position="208"/>
    </location>
</feature>
<dbReference type="NCBIfam" id="TIGR01104">
    <property type="entry name" value="V_PPase"/>
    <property type="match status" value="1"/>
</dbReference>
<comment type="catalytic activity">
    <reaction evidence="9">
        <text>diphosphate + H2O + H(+)(in) = 2 phosphate + 2 H(+)(out)</text>
        <dbReference type="Rhea" id="RHEA:13973"/>
        <dbReference type="ChEBI" id="CHEBI:15377"/>
        <dbReference type="ChEBI" id="CHEBI:15378"/>
        <dbReference type="ChEBI" id="CHEBI:33019"/>
        <dbReference type="ChEBI" id="CHEBI:43474"/>
        <dbReference type="EC" id="7.1.3.1"/>
    </reaction>
</comment>
<evidence type="ECO:0000256" key="9">
    <source>
        <dbReference type="HAMAP-Rule" id="MF_01129"/>
    </source>
</evidence>
<dbReference type="HAMAP" id="MF_01129">
    <property type="entry name" value="PPase_energized_pump"/>
    <property type="match status" value="1"/>
</dbReference>
<evidence type="ECO:0000256" key="1">
    <source>
        <dbReference type="ARBA" id="ARBA00004127"/>
    </source>
</evidence>
<keyword evidence="9" id="KW-1003">Cell membrane</keyword>
<accession>A0A7W8E5F7</accession>
<proteinExistence type="inferred from homology"/>
<feature type="transmembrane region" description="Helical" evidence="9">
    <location>
        <begin position="112"/>
        <end position="134"/>
    </location>
</feature>
<evidence type="ECO:0000313" key="11">
    <source>
        <dbReference type="Proteomes" id="UP000540989"/>
    </source>
</evidence>
<dbReference type="PANTHER" id="PTHR31998">
    <property type="entry name" value="K(+)-INSENSITIVE PYROPHOSPHATE-ENERGIZED PROTON PUMP"/>
    <property type="match status" value="1"/>
</dbReference>
<feature type="transmembrane region" description="Helical" evidence="9">
    <location>
        <begin position="28"/>
        <end position="52"/>
    </location>
</feature>
<feature type="transmembrane region" description="Helical" evidence="9">
    <location>
        <begin position="354"/>
        <end position="372"/>
    </location>
</feature>
<feature type="transmembrane region" description="Helical" evidence="9">
    <location>
        <begin position="82"/>
        <end position="100"/>
    </location>
</feature>
<evidence type="ECO:0000256" key="6">
    <source>
        <dbReference type="ARBA" id="ARBA00022989"/>
    </source>
</evidence>
<evidence type="ECO:0000256" key="7">
    <source>
        <dbReference type="ARBA" id="ARBA00023065"/>
    </source>
</evidence>
<feature type="transmembrane region" description="Helical" evidence="9">
    <location>
        <begin position="290"/>
        <end position="310"/>
    </location>
</feature>
<organism evidence="10 11">
    <name type="scientific">Granulicella aggregans</name>
    <dbReference type="NCBI Taxonomy" id="474949"/>
    <lineage>
        <taxon>Bacteria</taxon>
        <taxon>Pseudomonadati</taxon>
        <taxon>Acidobacteriota</taxon>
        <taxon>Terriglobia</taxon>
        <taxon>Terriglobales</taxon>
        <taxon>Acidobacteriaceae</taxon>
        <taxon>Granulicella</taxon>
    </lineage>
</organism>
<feature type="transmembrane region" description="Helical" evidence="9">
    <location>
        <begin position="411"/>
        <end position="432"/>
    </location>
</feature>
<protein>
    <recommendedName>
        <fullName evidence="9">K(+)-insensitive pyrophosphate-energized proton pump</fullName>
        <ecNumber evidence="9">7.1.3.1</ecNumber>
    </recommendedName>
    <alternativeName>
        <fullName evidence="9">Membrane-bound proton-translocating pyrophosphatase</fullName>
    </alternativeName>
    <alternativeName>
        <fullName evidence="9">Pyrophosphate-energized inorganic pyrophosphatase</fullName>
        <shortName evidence="9">H(+)-PPase</shortName>
    </alternativeName>
</protein>
<feature type="transmembrane region" description="Helical" evidence="9">
    <location>
        <begin position="508"/>
        <end position="526"/>
    </location>
</feature>
<feature type="transmembrane region" description="Helical" evidence="9">
    <location>
        <begin position="322"/>
        <end position="342"/>
    </location>
</feature>
<dbReference type="GO" id="GO:0005886">
    <property type="term" value="C:plasma membrane"/>
    <property type="evidence" value="ECO:0007669"/>
    <property type="project" value="UniProtKB-SubCell"/>
</dbReference>
<evidence type="ECO:0000256" key="3">
    <source>
        <dbReference type="ARBA" id="ARBA00022692"/>
    </source>
</evidence>
<feature type="transmembrane region" description="Helical" evidence="9">
    <location>
        <begin position="384"/>
        <end position="405"/>
    </location>
</feature>
<dbReference type="GO" id="GO:0004427">
    <property type="term" value="F:inorganic diphosphate phosphatase activity"/>
    <property type="evidence" value="ECO:0007669"/>
    <property type="project" value="UniProtKB-UniRule"/>
</dbReference>
<keyword evidence="5 9" id="KW-1278">Translocase</keyword>
<dbReference type="RefSeq" id="WP_184221242.1">
    <property type="nucleotide sequence ID" value="NZ_JACHIP010000006.1"/>
</dbReference>
<comment type="caution">
    <text evidence="9">Lacks conserved residue(s) required for the propagation of feature annotation.</text>
</comment>
<dbReference type="NCBIfam" id="NF001960">
    <property type="entry name" value="PRK00733.3-5"/>
    <property type="match status" value="1"/>
</dbReference>
<keyword evidence="2 9" id="KW-0813">Transport</keyword>
<feature type="transmembrane region" description="Helical" evidence="9">
    <location>
        <begin position="561"/>
        <end position="584"/>
    </location>
</feature>
<dbReference type="NCBIfam" id="NF001953">
    <property type="entry name" value="PRK00733.2-1"/>
    <property type="match status" value="1"/>
</dbReference>
<dbReference type="EMBL" id="JACHIP010000006">
    <property type="protein sequence ID" value="MBB5059596.1"/>
    <property type="molecule type" value="Genomic_DNA"/>
</dbReference>
<feature type="site" description="Determinant of potassium independence" evidence="9">
    <location>
        <position position="503"/>
    </location>
</feature>
<evidence type="ECO:0000313" key="10">
    <source>
        <dbReference type="EMBL" id="MBB5059596.1"/>
    </source>
</evidence>
<feature type="transmembrane region" description="Helical" evidence="9">
    <location>
        <begin position="267"/>
        <end position="284"/>
    </location>
</feature>
<dbReference type="Pfam" id="PF03030">
    <property type="entry name" value="H_PPase"/>
    <property type="match status" value="1"/>
</dbReference>
<keyword evidence="3 9" id="KW-0812">Transmembrane</keyword>
<keyword evidence="4 9" id="KW-0460">Magnesium</keyword>
<comment type="cofactor">
    <cofactor evidence="9">
        <name>Mg(2+)</name>
        <dbReference type="ChEBI" id="CHEBI:18420"/>
    </cofactor>
</comment>
<gene>
    <name evidence="9" type="primary">hppA</name>
    <name evidence="10" type="ORF">HDF16_004322</name>
</gene>
<keyword evidence="7 9" id="KW-0406">Ion transport</keyword>
<feature type="transmembrane region" description="Helical" evidence="9">
    <location>
        <begin position="538"/>
        <end position="555"/>
    </location>
</feature>
<keyword evidence="8 9" id="KW-0472">Membrane</keyword>
<dbReference type="Proteomes" id="UP000540989">
    <property type="component" value="Unassembled WGS sequence"/>
</dbReference>
<dbReference type="EC" id="7.1.3.1" evidence="9"/>
<evidence type="ECO:0000256" key="2">
    <source>
        <dbReference type="ARBA" id="ARBA00022448"/>
    </source>
</evidence>
<evidence type="ECO:0000256" key="5">
    <source>
        <dbReference type="ARBA" id="ARBA00022967"/>
    </source>
</evidence>
<feature type="transmembrane region" description="Helical" evidence="9">
    <location>
        <begin position="444"/>
        <end position="464"/>
    </location>
</feature>
<dbReference type="PIRSF" id="PIRSF001265">
    <property type="entry name" value="H+-PPase"/>
    <property type="match status" value="1"/>
</dbReference>
<feature type="transmembrane region" description="Helical" evidence="9">
    <location>
        <begin position="632"/>
        <end position="650"/>
    </location>
</feature>
<keyword evidence="6 9" id="KW-1133">Transmembrane helix</keyword>
<keyword evidence="11" id="KW-1185">Reference proteome</keyword>
<feature type="transmembrane region" description="Helical" evidence="9">
    <location>
        <begin position="154"/>
        <end position="184"/>
    </location>
</feature>
<comment type="caution">
    <text evidence="10">The sequence shown here is derived from an EMBL/GenBank/DDBJ whole genome shotgun (WGS) entry which is preliminary data.</text>
</comment>
<dbReference type="GO" id="GO:0012505">
    <property type="term" value="C:endomembrane system"/>
    <property type="evidence" value="ECO:0007669"/>
    <property type="project" value="UniProtKB-SubCell"/>
</dbReference>
<evidence type="ECO:0000256" key="8">
    <source>
        <dbReference type="ARBA" id="ARBA00023136"/>
    </source>
</evidence>
<name>A0A7W8E5F7_9BACT</name>
<dbReference type="InterPro" id="IPR004131">
    <property type="entry name" value="PPase-energised_H-pump"/>
</dbReference>
<dbReference type="GO" id="GO:0009678">
    <property type="term" value="F:diphosphate hydrolysis-driven proton transmembrane transporter activity"/>
    <property type="evidence" value="ECO:0007669"/>
    <property type="project" value="UniProtKB-UniRule"/>
</dbReference>
<comment type="subunit">
    <text evidence="9">Homodimer.</text>
</comment>
<keyword evidence="9" id="KW-0375">Hydrogen ion transport</keyword>
<keyword evidence="10" id="KW-0378">Hydrolase</keyword>
<feature type="transmembrane region" description="Helical" evidence="9">
    <location>
        <begin position="687"/>
        <end position="705"/>
    </location>
</feature>
<comment type="subcellular location">
    <subcellularLocation>
        <location evidence="9">Cell membrane</location>
        <topology evidence="9">Multi-pass membrane protein</topology>
    </subcellularLocation>
    <subcellularLocation>
        <location evidence="1">Endomembrane system</location>
        <topology evidence="1">Multi-pass membrane protein</topology>
    </subcellularLocation>
</comment>
<dbReference type="AlphaFoldDB" id="A0A7W8E5F7"/>
<dbReference type="GO" id="GO:0000287">
    <property type="term" value="F:magnesium ion binding"/>
    <property type="evidence" value="ECO:0007669"/>
    <property type="project" value="UniProtKB-UniRule"/>
</dbReference>